<dbReference type="InterPro" id="IPR027268">
    <property type="entry name" value="Peptidase_M4/M1_CTD_sf"/>
</dbReference>
<feature type="non-terminal residue" evidence="12">
    <location>
        <position position="1"/>
    </location>
</feature>
<dbReference type="InterPro" id="IPR050371">
    <property type="entry name" value="Fungal_virulence_M36"/>
</dbReference>
<evidence type="ECO:0000256" key="4">
    <source>
        <dbReference type="ARBA" id="ARBA00022525"/>
    </source>
</evidence>
<evidence type="ECO:0000256" key="7">
    <source>
        <dbReference type="ARBA" id="ARBA00022801"/>
    </source>
</evidence>
<sequence>FMRLALFAMQLTPCQPTVLHARDAVLFADSVLYEARHEDAIWDIFARHGMGVGLAKRANGHYIDDRTVP</sequence>
<keyword evidence="13" id="KW-1185">Reference proteome</keyword>
<keyword evidence="6 11" id="KW-0479">Metal-binding</keyword>
<dbReference type="InterPro" id="IPR001842">
    <property type="entry name" value="Peptidase_M36"/>
</dbReference>
<dbReference type="PANTHER" id="PTHR33478">
    <property type="entry name" value="EXTRACELLULAR METALLOPROTEINASE MEP"/>
    <property type="match status" value="1"/>
</dbReference>
<keyword evidence="5 11" id="KW-0645">Protease</keyword>
<dbReference type="GO" id="GO:0006508">
    <property type="term" value="P:proteolysis"/>
    <property type="evidence" value="ECO:0007669"/>
    <property type="project" value="UniProtKB-KW"/>
</dbReference>
<evidence type="ECO:0000313" key="12">
    <source>
        <dbReference type="EMBL" id="RKP38691.1"/>
    </source>
</evidence>
<dbReference type="GO" id="GO:0004222">
    <property type="term" value="F:metalloendopeptidase activity"/>
    <property type="evidence" value="ECO:0007669"/>
    <property type="project" value="InterPro"/>
</dbReference>
<dbReference type="GO" id="GO:0005615">
    <property type="term" value="C:extracellular space"/>
    <property type="evidence" value="ECO:0007669"/>
    <property type="project" value="InterPro"/>
</dbReference>
<keyword evidence="10 11" id="KW-0865">Zymogen</keyword>
<dbReference type="Proteomes" id="UP000268162">
    <property type="component" value="Unassembled WGS sequence"/>
</dbReference>
<evidence type="ECO:0000256" key="8">
    <source>
        <dbReference type="ARBA" id="ARBA00022833"/>
    </source>
</evidence>
<dbReference type="EMBL" id="ML002339">
    <property type="protein sequence ID" value="RKP38691.1"/>
    <property type="molecule type" value="Genomic_DNA"/>
</dbReference>
<keyword evidence="8 11" id="KW-0862">Zinc</keyword>
<evidence type="ECO:0000256" key="3">
    <source>
        <dbReference type="ARBA" id="ARBA00006006"/>
    </source>
</evidence>
<evidence type="ECO:0000256" key="6">
    <source>
        <dbReference type="ARBA" id="ARBA00022723"/>
    </source>
</evidence>
<gene>
    <name evidence="12" type="ORF">BJ085DRAFT_11647</name>
</gene>
<name>A0A4P9ZZW8_9FUNG</name>
<dbReference type="AlphaFoldDB" id="A0A4P9ZZW8"/>
<evidence type="ECO:0000256" key="2">
    <source>
        <dbReference type="ARBA" id="ARBA00004613"/>
    </source>
</evidence>
<comment type="similarity">
    <text evidence="3 11">Belongs to the peptidase M36 family.</text>
</comment>
<dbReference type="GO" id="GO:0008270">
    <property type="term" value="F:zinc ion binding"/>
    <property type="evidence" value="ECO:0007669"/>
    <property type="project" value="InterPro"/>
</dbReference>
<evidence type="ECO:0000256" key="9">
    <source>
        <dbReference type="ARBA" id="ARBA00023049"/>
    </source>
</evidence>
<organism evidence="12 13">
    <name type="scientific">Dimargaris cristalligena</name>
    <dbReference type="NCBI Taxonomy" id="215637"/>
    <lineage>
        <taxon>Eukaryota</taxon>
        <taxon>Fungi</taxon>
        <taxon>Fungi incertae sedis</taxon>
        <taxon>Zoopagomycota</taxon>
        <taxon>Kickxellomycotina</taxon>
        <taxon>Dimargaritomycetes</taxon>
        <taxon>Dimargaritales</taxon>
        <taxon>Dimargaritaceae</taxon>
        <taxon>Dimargaris</taxon>
    </lineage>
</organism>
<reference evidence="13" key="1">
    <citation type="journal article" date="2018" name="Nat. Microbiol.">
        <title>Leveraging single-cell genomics to expand the fungal tree of life.</title>
        <authorList>
            <person name="Ahrendt S.R."/>
            <person name="Quandt C.A."/>
            <person name="Ciobanu D."/>
            <person name="Clum A."/>
            <person name="Salamov A."/>
            <person name="Andreopoulos B."/>
            <person name="Cheng J.F."/>
            <person name="Woyke T."/>
            <person name="Pelin A."/>
            <person name="Henrissat B."/>
            <person name="Reynolds N.K."/>
            <person name="Benny G.L."/>
            <person name="Smith M.E."/>
            <person name="James T.Y."/>
            <person name="Grigoriev I.V."/>
        </authorList>
    </citation>
    <scope>NUCLEOTIDE SEQUENCE [LARGE SCALE GENOMIC DNA]</scope>
    <source>
        <strain evidence="13">RSA 468</strain>
    </source>
</reference>
<evidence type="ECO:0000256" key="1">
    <source>
        <dbReference type="ARBA" id="ARBA00001947"/>
    </source>
</evidence>
<dbReference type="Pfam" id="PF02128">
    <property type="entry name" value="Peptidase_M36"/>
    <property type="match status" value="1"/>
</dbReference>
<comment type="subcellular location">
    <subcellularLocation>
        <location evidence="2 11">Secreted</location>
    </subcellularLocation>
</comment>
<keyword evidence="4 11" id="KW-0964">Secreted</keyword>
<evidence type="ECO:0000313" key="13">
    <source>
        <dbReference type="Proteomes" id="UP000268162"/>
    </source>
</evidence>
<dbReference type="Gene3D" id="1.10.390.10">
    <property type="entry name" value="Neutral Protease Domain 2"/>
    <property type="match status" value="1"/>
</dbReference>
<keyword evidence="7 11" id="KW-0378">Hydrolase</keyword>
<comment type="cofactor">
    <cofactor evidence="1 11">
        <name>Zn(2+)</name>
        <dbReference type="ChEBI" id="CHEBI:29105"/>
    </cofactor>
</comment>
<dbReference type="PANTHER" id="PTHR33478:SF1">
    <property type="entry name" value="EXTRACELLULAR METALLOPROTEINASE MEP"/>
    <property type="match status" value="1"/>
</dbReference>
<keyword evidence="9 11" id="KW-0482">Metalloprotease</keyword>
<evidence type="ECO:0000256" key="10">
    <source>
        <dbReference type="ARBA" id="ARBA00023145"/>
    </source>
</evidence>
<protein>
    <recommendedName>
        <fullName evidence="11">Extracellular metalloproteinase</fullName>
        <ecNumber evidence="11">3.4.24.-</ecNumber>
    </recommendedName>
    <alternativeName>
        <fullName evidence="11">Fungalysin</fullName>
    </alternativeName>
</protein>
<accession>A0A4P9ZZW8</accession>
<evidence type="ECO:0000256" key="11">
    <source>
        <dbReference type="RuleBase" id="RU364017"/>
    </source>
</evidence>
<evidence type="ECO:0000256" key="5">
    <source>
        <dbReference type="ARBA" id="ARBA00022670"/>
    </source>
</evidence>
<feature type="non-terminal residue" evidence="12">
    <location>
        <position position="69"/>
    </location>
</feature>
<dbReference type="SUPFAM" id="SSF55486">
    <property type="entry name" value="Metalloproteases ('zincins'), catalytic domain"/>
    <property type="match status" value="1"/>
</dbReference>
<proteinExistence type="inferred from homology"/>
<dbReference type="EC" id="3.4.24.-" evidence="11"/>